<reference evidence="2 3" key="1">
    <citation type="journal article" date="2019" name="Int. J. Syst. Evol. Microbiol.">
        <title>The Global Catalogue of Microorganisms (GCM) 10K type strain sequencing project: providing services to taxonomists for standard genome sequencing and annotation.</title>
        <authorList>
            <consortium name="The Broad Institute Genomics Platform"/>
            <consortium name="The Broad Institute Genome Sequencing Center for Infectious Disease"/>
            <person name="Wu L."/>
            <person name="Ma J."/>
        </authorList>
    </citation>
    <scope>NUCLEOTIDE SEQUENCE [LARGE SCALE GENOMIC DNA]</scope>
    <source>
        <strain evidence="2 3">XZYJ18</strain>
    </source>
</reference>
<evidence type="ECO:0008006" key="4">
    <source>
        <dbReference type="Google" id="ProtNLM"/>
    </source>
</evidence>
<keyword evidence="3" id="KW-1185">Reference proteome</keyword>
<dbReference type="Proteomes" id="UP001595945">
    <property type="component" value="Unassembled WGS sequence"/>
</dbReference>
<dbReference type="GeneID" id="73044286"/>
<protein>
    <recommendedName>
        <fullName evidence="4">Cardiolipin synthase N-terminal domain-containing protein</fullName>
    </recommendedName>
</protein>
<feature type="transmembrane region" description="Helical" evidence="1">
    <location>
        <begin position="44"/>
        <end position="62"/>
    </location>
</feature>
<name>A0ABD5Q3J2_9EURY</name>
<proteinExistence type="predicted"/>
<dbReference type="AlphaFoldDB" id="A0ABD5Q3J2"/>
<gene>
    <name evidence="2" type="ORF">ACFO9K_12155</name>
</gene>
<keyword evidence="1" id="KW-0472">Membrane</keyword>
<accession>A0ABD5Q3J2</accession>
<sequence>MSANECESPQKPRKESNALRGVLITVVLYTLIVTIIANYSTDRLADIIVANIILGGLLLFFMRTHAREADGLSVSHYLVAVVVPAIAGTVYYLRNQQE</sequence>
<dbReference type="RefSeq" id="WP_254269281.1">
    <property type="nucleotide sequence ID" value="NZ_CP100400.1"/>
</dbReference>
<feature type="transmembrane region" description="Helical" evidence="1">
    <location>
        <begin position="74"/>
        <end position="93"/>
    </location>
</feature>
<comment type="caution">
    <text evidence="2">The sequence shown here is derived from an EMBL/GenBank/DDBJ whole genome shotgun (WGS) entry which is preliminary data.</text>
</comment>
<organism evidence="2 3">
    <name type="scientific">Halorussus aquaticus</name>
    <dbReference type="NCBI Taxonomy" id="2953748"/>
    <lineage>
        <taxon>Archaea</taxon>
        <taxon>Methanobacteriati</taxon>
        <taxon>Methanobacteriota</taxon>
        <taxon>Stenosarchaea group</taxon>
        <taxon>Halobacteria</taxon>
        <taxon>Halobacteriales</taxon>
        <taxon>Haladaptataceae</taxon>
        <taxon>Halorussus</taxon>
    </lineage>
</organism>
<evidence type="ECO:0000313" key="2">
    <source>
        <dbReference type="EMBL" id="MFC4825012.1"/>
    </source>
</evidence>
<evidence type="ECO:0000256" key="1">
    <source>
        <dbReference type="SAM" id="Phobius"/>
    </source>
</evidence>
<dbReference type="EMBL" id="JBHSHT010000001">
    <property type="protein sequence ID" value="MFC4825012.1"/>
    <property type="molecule type" value="Genomic_DNA"/>
</dbReference>
<keyword evidence="1" id="KW-1133">Transmembrane helix</keyword>
<keyword evidence="1" id="KW-0812">Transmembrane</keyword>
<evidence type="ECO:0000313" key="3">
    <source>
        <dbReference type="Proteomes" id="UP001595945"/>
    </source>
</evidence>
<feature type="transmembrane region" description="Helical" evidence="1">
    <location>
        <begin position="18"/>
        <end position="37"/>
    </location>
</feature>